<keyword evidence="1" id="KW-0805">Transcription regulation</keyword>
<dbReference type="InterPro" id="IPR002577">
    <property type="entry name" value="HTH_HxlR"/>
</dbReference>
<dbReference type="InterPro" id="IPR036390">
    <property type="entry name" value="WH_DNA-bd_sf"/>
</dbReference>
<dbReference type="PANTHER" id="PTHR33204">
    <property type="entry name" value="TRANSCRIPTIONAL REGULATOR, MARR FAMILY"/>
    <property type="match status" value="1"/>
</dbReference>
<name>A0A3P1CAS6_9BACT</name>
<evidence type="ECO:0000256" key="2">
    <source>
        <dbReference type="ARBA" id="ARBA00023125"/>
    </source>
</evidence>
<dbReference type="OrthoDB" id="8231503at2"/>
<evidence type="ECO:0000256" key="3">
    <source>
        <dbReference type="ARBA" id="ARBA00023163"/>
    </source>
</evidence>
<accession>A0A3P1CAS6</accession>
<evidence type="ECO:0000313" key="5">
    <source>
        <dbReference type="EMBL" id="RRB10429.1"/>
    </source>
</evidence>
<evidence type="ECO:0000256" key="1">
    <source>
        <dbReference type="ARBA" id="ARBA00023015"/>
    </source>
</evidence>
<dbReference type="AlphaFoldDB" id="A0A3P1CAS6"/>
<comment type="caution">
    <text evidence="5">The sequence shown here is derived from an EMBL/GenBank/DDBJ whole genome shotgun (WGS) entry which is preliminary data.</text>
</comment>
<sequence length="126" mass="14137">MRKESSTNLENETLLNASCGMAYTIALIGGRWKLPVLARLVNGTMRYSQIKKDLPTVSERILILQLRELEKDGLISRLVYPEVPPKVEYSLTPLGVSLAPILQQLSEWGEQNRPVNAVEEHKNPLG</sequence>
<keyword evidence="2" id="KW-0238">DNA-binding</keyword>
<dbReference type="Proteomes" id="UP000274271">
    <property type="component" value="Unassembled WGS sequence"/>
</dbReference>
<evidence type="ECO:0000259" key="4">
    <source>
        <dbReference type="PROSITE" id="PS51118"/>
    </source>
</evidence>
<keyword evidence="3" id="KW-0804">Transcription</keyword>
<evidence type="ECO:0000313" key="6">
    <source>
        <dbReference type="Proteomes" id="UP000274271"/>
    </source>
</evidence>
<dbReference type="SUPFAM" id="SSF46785">
    <property type="entry name" value="Winged helix' DNA-binding domain"/>
    <property type="match status" value="1"/>
</dbReference>
<keyword evidence="6" id="KW-1185">Reference proteome</keyword>
<protein>
    <submittedName>
        <fullName evidence="5">Transcriptional regulator</fullName>
    </submittedName>
</protein>
<dbReference type="GO" id="GO:0003677">
    <property type="term" value="F:DNA binding"/>
    <property type="evidence" value="ECO:0007669"/>
    <property type="project" value="UniProtKB-KW"/>
</dbReference>
<organism evidence="5 6">
    <name type="scientific">Larkinella knui</name>
    <dbReference type="NCBI Taxonomy" id="2025310"/>
    <lineage>
        <taxon>Bacteria</taxon>
        <taxon>Pseudomonadati</taxon>
        <taxon>Bacteroidota</taxon>
        <taxon>Cytophagia</taxon>
        <taxon>Cytophagales</taxon>
        <taxon>Spirosomataceae</taxon>
        <taxon>Larkinella</taxon>
    </lineage>
</organism>
<reference evidence="5 6" key="1">
    <citation type="submission" date="2018-11" db="EMBL/GenBank/DDBJ databases">
        <authorList>
            <person name="Zhou Z."/>
            <person name="Wang G."/>
        </authorList>
    </citation>
    <scope>NUCLEOTIDE SEQUENCE [LARGE SCALE GENOMIC DNA]</scope>
    <source>
        <strain evidence="5 6">KCTC42998</strain>
    </source>
</reference>
<dbReference type="Pfam" id="PF01638">
    <property type="entry name" value="HxlR"/>
    <property type="match status" value="1"/>
</dbReference>
<dbReference type="InterPro" id="IPR036388">
    <property type="entry name" value="WH-like_DNA-bd_sf"/>
</dbReference>
<dbReference type="PROSITE" id="PS51118">
    <property type="entry name" value="HTH_HXLR"/>
    <property type="match status" value="1"/>
</dbReference>
<dbReference type="EMBL" id="RQJP01000007">
    <property type="protein sequence ID" value="RRB10429.1"/>
    <property type="molecule type" value="Genomic_DNA"/>
</dbReference>
<dbReference type="Gene3D" id="1.10.10.10">
    <property type="entry name" value="Winged helix-like DNA-binding domain superfamily/Winged helix DNA-binding domain"/>
    <property type="match status" value="1"/>
</dbReference>
<gene>
    <name evidence="5" type="ORF">EHT87_29850</name>
</gene>
<feature type="domain" description="HTH hxlR-type" evidence="4">
    <location>
        <begin position="19"/>
        <end position="117"/>
    </location>
</feature>
<dbReference type="PANTHER" id="PTHR33204:SF29">
    <property type="entry name" value="TRANSCRIPTIONAL REGULATOR"/>
    <property type="match status" value="1"/>
</dbReference>
<dbReference type="RefSeq" id="WP_124910441.1">
    <property type="nucleotide sequence ID" value="NZ_RQJP01000007.1"/>
</dbReference>
<proteinExistence type="predicted"/>